<evidence type="ECO:0000313" key="3">
    <source>
        <dbReference type="Proteomes" id="UP000198654"/>
    </source>
</evidence>
<protein>
    <submittedName>
        <fullName evidence="2">Helix-turn-helix domain-containing protein</fullName>
    </submittedName>
</protein>
<proteinExistence type="predicted"/>
<keyword evidence="3" id="KW-1185">Reference proteome</keyword>
<dbReference type="AlphaFoldDB" id="A0A1G9M0E2"/>
<dbReference type="STRING" id="119000.SAMN05661010_02237"/>
<feature type="domain" description="Transposase IS30-like HTH" evidence="1">
    <location>
        <begin position="5"/>
        <end position="43"/>
    </location>
</feature>
<evidence type="ECO:0000313" key="2">
    <source>
        <dbReference type="EMBL" id="SDL67441.1"/>
    </source>
</evidence>
<sequence>MTRHFHHFTAEERAAIMLMQPTHSIRAMARYLGRVPSTVSRKLSLPVITVRRPWRGIGHA</sequence>
<dbReference type="EMBL" id="FNGI01000006">
    <property type="protein sequence ID" value="SDL67441.1"/>
    <property type="molecule type" value="Genomic_DNA"/>
</dbReference>
<reference evidence="2 3" key="1">
    <citation type="submission" date="2016-10" db="EMBL/GenBank/DDBJ databases">
        <authorList>
            <person name="de Groot N.N."/>
        </authorList>
    </citation>
    <scope>NUCLEOTIDE SEQUENCE [LARGE SCALE GENOMIC DNA]</scope>
    <source>
        <strain evidence="2 3">DSM 14789</strain>
    </source>
</reference>
<name>A0A1G9M0E2_9GAMM</name>
<gene>
    <name evidence="2" type="ORF">SAMN05661010_02237</name>
</gene>
<organism evidence="2 3">
    <name type="scientific">Modicisalibacter muralis</name>
    <dbReference type="NCBI Taxonomy" id="119000"/>
    <lineage>
        <taxon>Bacteria</taxon>
        <taxon>Pseudomonadati</taxon>
        <taxon>Pseudomonadota</taxon>
        <taxon>Gammaproteobacteria</taxon>
        <taxon>Oceanospirillales</taxon>
        <taxon>Halomonadaceae</taxon>
        <taxon>Modicisalibacter</taxon>
    </lineage>
</organism>
<accession>A0A1G9M0E2</accession>
<evidence type="ECO:0000259" key="1">
    <source>
        <dbReference type="Pfam" id="PF13936"/>
    </source>
</evidence>
<dbReference type="InterPro" id="IPR025246">
    <property type="entry name" value="IS30-like_HTH"/>
</dbReference>
<dbReference type="Proteomes" id="UP000198654">
    <property type="component" value="Unassembled WGS sequence"/>
</dbReference>
<dbReference type="Pfam" id="PF13936">
    <property type="entry name" value="HTH_38"/>
    <property type="match status" value="1"/>
</dbReference>